<dbReference type="AlphaFoldDB" id="A0A1H9XWI5"/>
<feature type="transmembrane region" description="Helical" evidence="10">
    <location>
        <begin position="30"/>
        <end position="54"/>
    </location>
</feature>
<evidence type="ECO:0000256" key="10">
    <source>
        <dbReference type="SAM" id="Phobius"/>
    </source>
</evidence>
<dbReference type="EMBL" id="FOHB01000017">
    <property type="protein sequence ID" value="SES50043.1"/>
    <property type="molecule type" value="Genomic_DNA"/>
</dbReference>
<dbReference type="InterPro" id="IPR036890">
    <property type="entry name" value="HATPase_C_sf"/>
</dbReference>
<dbReference type="GO" id="GO:0046983">
    <property type="term" value="F:protein dimerization activity"/>
    <property type="evidence" value="ECO:0007669"/>
    <property type="project" value="InterPro"/>
</dbReference>
<feature type="transmembrane region" description="Helical" evidence="10">
    <location>
        <begin position="60"/>
        <end position="79"/>
    </location>
</feature>
<evidence type="ECO:0000259" key="11">
    <source>
        <dbReference type="Pfam" id="PF02518"/>
    </source>
</evidence>
<keyword evidence="4" id="KW-0808">Transferase</keyword>
<accession>A0A1H9XWI5</accession>
<name>A0A1H9XWI5_9MICO</name>
<evidence type="ECO:0000313" key="14">
    <source>
        <dbReference type="Proteomes" id="UP000199019"/>
    </source>
</evidence>
<keyword evidence="10" id="KW-0472">Membrane</keyword>
<evidence type="ECO:0000256" key="5">
    <source>
        <dbReference type="ARBA" id="ARBA00022741"/>
    </source>
</evidence>
<keyword evidence="10" id="KW-1133">Transmembrane helix</keyword>
<dbReference type="InterPro" id="IPR003594">
    <property type="entry name" value="HATPase_dom"/>
</dbReference>
<evidence type="ECO:0000256" key="4">
    <source>
        <dbReference type="ARBA" id="ARBA00022679"/>
    </source>
</evidence>
<dbReference type="InterPro" id="IPR011712">
    <property type="entry name" value="Sig_transdc_His_kin_sub3_dim/P"/>
</dbReference>
<dbReference type="STRING" id="587636.SAMN05216199_0593"/>
<dbReference type="Pfam" id="PF02518">
    <property type="entry name" value="HATPase_c"/>
    <property type="match status" value="1"/>
</dbReference>
<feature type="domain" description="Histidine kinase/HSP90-like ATPase" evidence="11">
    <location>
        <begin position="312"/>
        <end position="412"/>
    </location>
</feature>
<evidence type="ECO:0000256" key="7">
    <source>
        <dbReference type="ARBA" id="ARBA00022840"/>
    </source>
</evidence>
<feature type="region of interest" description="Disordered" evidence="9">
    <location>
        <begin position="1"/>
        <end position="24"/>
    </location>
</feature>
<gene>
    <name evidence="13" type="ORF">SAMN05216199_0593</name>
</gene>
<evidence type="ECO:0000256" key="6">
    <source>
        <dbReference type="ARBA" id="ARBA00022777"/>
    </source>
</evidence>
<dbReference type="GO" id="GO:0016020">
    <property type="term" value="C:membrane"/>
    <property type="evidence" value="ECO:0007669"/>
    <property type="project" value="InterPro"/>
</dbReference>
<evidence type="ECO:0000259" key="12">
    <source>
        <dbReference type="Pfam" id="PF07730"/>
    </source>
</evidence>
<keyword evidence="10" id="KW-0812">Transmembrane</keyword>
<dbReference type="GO" id="GO:0005524">
    <property type="term" value="F:ATP binding"/>
    <property type="evidence" value="ECO:0007669"/>
    <property type="project" value="UniProtKB-KW"/>
</dbReference>
<evidence type="ECO:0000256" key="9">
    <source>
        <dbReference type="SAM" id="MobiDB-lite"/>
    </source>
</evidence>
<dbReference type="EC" id="2.7.13.3" evidence="2"/>
<keyword evidence="5" id="KW-0547">Nucleotide-binding</keyword>
<dbReference type="Proteomes" id="UP000199019">
    <property type="component" value="Unassembled WGS sequence"/>
</dbReference>
<sequence>MRVTSSAPATAPRVPGSSPDRAPGRSPSRFLLPLGLGIVLIVVLEAAFGSVGFATHGRGLVLLLSTVAYAAAAAVFLTRAGLAPRWSMGLLTTMAVAVLVMHAADPEGPVIGLFVIAAFTPLRPPQQVGTVILVACTALYNVEQLLIASETVLLTLATDAGAAFFYLLGTSLRREREQRERVDQLVIELEASREAERAAVAEVERSRMAREVHDVLAHTLSGLSLQLEAARLLAGESGTDPRLQEAVGRAHRLAKSGLVESRRAVAALRGDALPGADQVHDLVNEHRLATGGVVTVTETGTAVDLPPDAGLTLYRAVQEALSNVRKHAPDADVSLVLAWGSQDVTLTVTDDGGSRAGTSATAGAVAPAGTVASADHGYGLAGMAERAALAGGEVTAAPFGSGFRVSLRLPFSEAADERR</sequence>
<evidence type="ECO:0000256" key="1">
    <source>
        <dbReference type="ARBA" id="ARBA00000085"/>
    </source>
</evidence>
<dbReference type="GO" id="GO:0000155">
    <property type="term" value="F:phosphorelay sensor kinase activity"/>
    <property type="evidence" value="ECO:0007669"/>
    <property type="project" value="InterPro"/>
</dbReference>
<proteinExistence type="predicted"/>
<dbReference type="PANTHER" id="PTHR24421:SF10">
    <property type="entry name" value="NITRATE_NITRITE SENSOR PROTEIN NARQ"/>
    <property type="match status" value="1"/>
</dbReference>
<dbReference type="Gene3D" id="1.20.5.1930">
    <property type="match status" value="1"/>
</dbReference>
<protein>
    <recommendedName>
        <fullName evidence="2">histidine kinase</fullName>
        <ecNumber evidence="2">2.7.13.3</ecNumber>
    </recommendedName>
</protein>
<reference evidence="14" key="1">
    <citation type="submission" date="2016-10" db="EMBL/GenBank/DDBJ databases">
        <authorList>
            <person name="Varghese N."/>
            <person name="Submissions S."/>
        </authorList>
    </citation>
    <scope>NUCLEOTIDE SEQUENCE [LARGE SCALE GENOMIC DNA]</scope>
    <source>
        <strain evidence="14">CGMCC 1.6963</strain>
    </source>
</reference>
<evidence type="ECO:0000256" key="2">
    <source>
        <dbReference type="ARBA" id="ARBA00012438"/>
    </source>
</evidence>
<comment type="catalytic activity">
    <reaction evidence="1">
        <text>ATP + protein L-histidine = ADP + protein N-phospho-L-histidine.</text>
        <dbReference type="EC" id="2.7.13.3"/>
    </reaction>
</comment>
<keyword evidence="8" id="KW-0902">Two-component regulatory system</keyword>
<keyword evidence="3" id="KW-0597">Phosphoprotein</keyword>
<keyword evidence="6 13" id="KW-0418">Kinase</keyword>
<dbReference type="Gene3D" id="3.30.565.10">
    <property type="entry name" value="Histidine kinase-like ATPase, C-terminal domain"/>
    <property type="match status" value="1"/>
</dbReference>
<dbReference type="InterPro" id="IPR050482">
    <property type="entry name" value="Sensor_HK_TwoCompSys"/>
</dbReference>
<dbReference type="Pfam" id="PF07730">
    <property type="entry name" value="HisKA_3"/>
    <property type="match status" value="1"/>
</dbReference>
<keyword evidence="7" id="KW-0067">ATP-binding</keyword>
<keyword evidence="14" id="KW-1185">Reference proteome</keyword>
<evidence type="ECO:0000256" key="8">
    <source>
        <dbReference type="ARBA" id="ARBA00023012"/>
    </source>
</evidence>
<dbReference type="SUPFAM" id="SSF55874">
    <property type="entry name" value="ATPase domain of HSP90 chaperone/DNA topoisomerase II/histidine kinase"/>
    <property type="match status" value="1"/>
</dbReference>
<organism evidence="13 14">
    <name type="scientific">Pedococcus cremeus</name>
    <dbReference type="NCBI Taxonomy" id="587636"/>
    <lineage>
        <taxon>Bacteria</taxon>
        <taxon>Bacillati</taxon>
        <taxon>Actinomycetota</taxon>
        <taxon>Actinomycetes</taxon>
        <taxon>Micrococcales</taxon>
        <taxon>Intrasporangiaceae</taxon>
        <taxon>Pedococcus</taxon>
    </lineage>
</organism>
<dbReference type="PANTHER" id="PTHR24421">
    <property type="entry name" value="NITRATE/NITRITE SENSOR PROTEIN NARX-RELATED"/>
    <property type="match status" value="1"/>
</dbReference>
<evidence type="ECO:0000256" key="3">
    <source>
        <dbReference type="ARBA" id="ARBA00022553"/>
    </source>
</evidence>
<feature type="domain" description="Signal transduction histidine kinase subgroup 3 dimerisation and phosphoacceptor" evidence="12">
    <location>
        <begin position="204"/>
        <end position="272"/>
    </location>
</feature>
<evidence type="ECO:0000313" key="13">
    <source>
        <dbReference type="EMBL" id="SES50043.1"/>
    </source>
</evidence>
<dbReference type="CDD" id="cd16917">
    <property type="entry name" value="HATPase_UhpB-NarQ-NarX-like"/>
    <property type="match status" value="1"/>
</dbReference>